<dbReference type="RefSeq" id="WP_284823965.1">
    <property type="nucleotide sequence ID" value="NZ_CP126969.1"/>
</dbReference>
<accession>A0ABY8VC96</accession>
<sequence>MELSIAEWLPQQDFYRGNRDVTPTVDVLMKVPFQSGHHYIVDCKEQGIYQFFADEQGNDIAHEASEWMKNGLDSGDPLTVGATLHGYLPEAIEVLSAPSTSKSTLNFKVRETTTGKKYMIRVFQYLLPGTADEVVLLSQLSGPHFPSILGHVSVNLNDQQYTISAVETLMEGTPGDELIRIYSAAGLYHHDQLFHLGETVRYLHDALAMAFPTEIWPSEYMAKVIMREYNELLPTHPELEQFYDHLQTLIAAMPETFPAQRVHGNLHMGRALLSDDSWAIVDFTESVPSPDTLELRSATDDMSCLASSIRFFGATNPEWCDLVMPIVLEGYGLDPHDPVFRLCQTNRGLMMWARAENDYQRRQAKRLLSFED</sequence>
<protein>
    <submittedName>
        <fullName evidence="2">Phosphotransferase</fullName>
    </submittedName>
</protein>
<organism evidence="2 3">
    <name type="scientific">Corynebacterium breve</name>
    <dbReference type="NCBI Taxonomy" id="3049799"/>
    <lineage>
        <taxon>Bacteria</taxon>
        <taxon>Bacillati</taxon>
        <taxon>Actinomycetota</taxon>
        <taxon>Actinomycetes</taxon>
        <taxon>Mycobacteriales</taxon>
        <taxon>Corynebacteriaceae</taxon>
        <taxon>Corynebacterium</taxon>
    </lineage>
</organism>
<feature type="domain" description="Aminoglycoside phosphotransferase" evidence="1">
    <location>
        <begin position="106"/>
        <end position="290"/>
    </location>
</feature>
<evidence type="ECO:0000313" key="3">
    <source>
        <dbReference type="Proteomes" id="UP001225598"/>
    </source>
</evidence>
<dbReference type="Gene3D" id="3.90.1200.10">
    <property type="match status" value="1"/>
</dbReference>
<dbReference type="InterPro" id="IPR011009">
    <property type="entry name" value="Kinase-like_dom_sf"/>
</dbReference>
<evidence type="ECO:0000259" key="1">
    <source>
        <dbReference type="Pfam" id="PF01636"/>
    </source>
</evidence>
<evidence type="ECO:0000313" key="2">
    <source>
        <dbReference type="EMBL" id="WIM67108.1"/>
    </source>
</evidence>
<dbReference type="Pfam" id="PF01636">
    <property type="entry name" value="APH"/>
    <property type="match status" value="1"/>
</dbReference>
<dbReference type="SUPFAM" id="SSF56112">
    <property type="entry name" value="Protein kinase-like (PK-like)"/>
    <property type="match status" value="1"/>
</dbReference>
<gene>
    <name evidence="2" type="ORF">QP027_08220</name>
</gene>
<dbReference type="Proteomes" id="UP001225598">
    <property type="component" value="Chromosome"/>
</dbReference>
<dbReference type="InterPro" id="IPR002575">
    <property type="entry name" value="Aminoglycoside_PTrfase"/>
</dbReference>
<name>A0ABY8VC96_9CORY</name>
<proteinExistence type="predicted"/>
<dbReference type="EMBL" id="CP126969">
    <property type="protein sequence ID" value="WIM67108.1"/>
    <property type="molecule type" value="Genomic_DNA"/>
</dbReference>
<keyword evidence="3" id="KW-1185">Reference proteome</keyword>
<reference evidence="2 3" key="1">
    <citation type="submission" date="2023-05" db="EMBL/GenBank/DDBJ databases">
        <title>Corynebacterium suedekumii sp. nov. and Corynebacterium breve sp. nov. isolated from raw cow's milk.</title>
        <authorList>
            <person name="Baer M.K."/>
            <person name="Mehl L."/>
            <person name="Hellmuth R."/>
            <person name="Marke G."/>
            <person name="Lipski A."/>
        </authorList>
    </citation>
    <scope>NUCLEOTIDE SEQUENCE [LARGE SCALE GENOMIC DNA]</scope>
    <source>
        <strain evidence="2 3">R4</strain>
    </source>
</reference>